<dbReference type="NCBIfam" id="TIGR04408">
    <property type="entry name" value="LptG_lptG"/>
    <property type="match status" value="1"/>
</dbReference>
<comment type="caution">
    <text evidence="7">The sequence shown here is derived from an EMBL/GenBank/DDBJ whole genome shotgun (WGS) entry which is preliminary data.</text>
</comment>
<dbReference type="GO" id="GO:0015920">
    <property type="term" value="P:lipopolysaccharide transport"/>
    <property type="evidence" value="ECO:0007669"/>
    <property type="project" value="TreeGrafter"/>
</dbReference>
<dbReference type="RefSeq" id="WP_241767636.1">
    <property type="nucleotide sequence ID" value="NZ_BALE01000010.1"/>
</dbReference>
<dbReference type="EMBL" id="BALE01000010">
    <property type="protein sequence ID" value="GAN53686.1"/>
    <property type="molecule type" value="Genomic_DNA"/>
</dbReference>
<evidence type="ECO:0000256" key="4">
    <source>
        <dbReference type="ARBA" id="ARBA00022989"/>
    </source>
</evidence>
<dbReference type="GO" id="GO:0055085">
    <property type="term" value="P:transmembrane transport"/>
    <property type="evidence" value="ECO:0007669"/>
    <property type="project" value="InterPro"/>
</dbReference>
<feature type="transmembrane region" description="Helical" evidence="6">
    <location>
        <begin position="361"/>
        <end position="382"/>
    </location>
</feature>
<keyword evidence="2" id="KW-1003">Cell membrane</keyword>
<reference evidence="7 8" key="1">
    <citation type="submission" date="2012-10" db="EMBL/GenBank/DDBJ databases">
        <title>Genome sequencing of Tanticharoenia sakaeratensis NBRC 103193.</title>
        <authorList>
            <person name="Azuma Y."/>
            <person name="Hadano H."/>
            <person name="Hirakawa H."/>
            <person name="Matsushita K."/>
        </authorList>
    </citation>
    <scope>NUCLEOTIDE SEQUENCE [LARGE SCALE GENOMIC DNA]</scope>
    <source>
        <strain evidence="7 8">NBRC 103193</strain>
    </source>
</reference>
<protein>
    <recommendedName>
        <fullName evidence="9">Transporter YjgP/YjgQ</fullName>
    </recommendedName>
</protein>
<feature type="transmembrane region" description="Helical" evidence="6">
    <location>
        <begin position="119"/>
        <end position="137"/>
    </location>
</feature>
<dbReference type="STRING" id="1231623.Tasa_010_233"/>
<dbReference type="Proteomes" id="UP000032679">
    <property type="component" value="Unassembled WGS sequence"/>
</dbReference>
<evidence type="ECO:0000256" key="5">
    <source>
        <dbReference type="ARBA" id="ARBA00023136"/>
    </source>
</evidence>
<organism evidence="7 8">
    <name type="scientific">Tanticharoenia sakaeratensis NBRC 103193</name>
    <dbReference type="NCBI Taxonomy" id="1231623"/>
    <lineage>
        <taxon>Bacteria</taxon>
        <taxon>Pseudomonadati</taxon>
        <taxon>Pseudomonadota</taxon>
        <taxon>Alphaproteobacteria</taxon>
        <taxon>Acetobacterales</taxon>
        <taxon>Acetobacteraceae</taxon>
        <taxon>Tanticharoenia</taxon>
    </lineage>
</organism>
<name>A0A0D6MJM5_9PROT</name>
<evidence type="ECO:0000313" key="7">
    <source>
        <dbReference type="EMBL" id="GAN53686.1"/>
    </source>
</evidence>
<keyword evidence="4 6" id="KW-1133">Transmembrane helix</keyword>
<evidence type="ECO:0000256" key="2">
    <source>
        <dbReference type="ARBA" id="ARBA00022475"/>
    </source>
</evidence>
<feature type="transmembrane region" description="Helical" evidence="6">
    <location>
        <begin position="296"/>
        <end position="316"/>
    </location>
</feature>
<dbReference type="Pfam" id="PF03739">
    <property type="entry name" value="LptF_LptG"/>
    <property type="match status" value="1"/>
</dbReference>
<dbReference type="PANTHER" id="PTHR33529:SF2">
    <property type="entry name" value="LIPOPOLYSACCHARIDE EXPORT SYSTEM PERMEASE PROTEIN LPTG"/>
    <property type="match status" value="1"/>
</dbReference>
<evidence type="ECO:0008006" key="9">
    <source>
        <dbReference type="Google" id="ProtNLM"/>
    </source>
</evidence>
<dbReference type="InterPro" id="IPR030923">
    <property type="entry name" value="LptG"/>
</dbReference>
<feature type="transmembrane region" description="Helical" evidence="6">
    <location>
        <begin position="328"/>
        <end position="349"/>
    </location>
</feature>
<comment type="subcellular location">
    <subcellularLocation>
        <location evidence="1">Cell membrane</location>
        <topology evidence="1">Multi-pass membrane protein</topology>
    </subcellularLocation>
</comment>
<keyword evidence="3 6" id="KW-0812">Transmembrane</keyword>
<feature type="transmembrane region" description="Helical" evidence="6">
    <location>
        <begin position="76"/>
        <end position="99"/>
    </location>
</feature>
<sequence length="385" mass="41048">MSMHLTRGSARSSFGGGVSVTLSIYIARQFTFSVLAMIAAFTGMVSLFDTIDLLRRVATRPNVPTSLVMEIAGLHVPYYMIMILPFGVLIGGIVCFWRLTRTSELIVARAAGISAWQFLAAPLACALLIGGVTTAAISPLSSSMYRQAETLDEIYLRTGGGPLTLNGGALWLRQVDHSLVPHGVAILHASNVHMDGGVLQLGGVSVYRLDDHDDLLVRIEAPHGHLGHHEWVLDAASTIRPDHLPVTVGDITLPTDLTVDRVQESFASPDTLSVWMLPGFISLLDRSGFSSIRHRLHFQSLLALPILAGTMALVSAGFSMRPTRRGGVARMIGSGVSAGFLLFMVSKIAEQFGDSGALPPILAAWAPTGAGLCLAVALLLHLEDG</sequence>
<feature type="transmembrane region" description="Helical" evidence="6">
    <location>
        <begin position="34"/>
        <end position="55"/>
    </location>
</feature>
<gene>
    <name evidence="7" type="ORF">Tasa_010_233</name>
</gene>
<evidence type="ECO:0000256" key="3">
    <source>
        <dbReference type="ARBA" id="ARBA00022692"/>
    </source>
</evidence>
<evidence type="ECO:0000256" key="1">
    <source>
        <dbReference type="ARBA" id="ARBA00004651"/>
    </source>
</evidence>
<evidence type="ECO:0000313" key="8">
    <source>
        <dbReference type="Proteomes" id="UP000032679"/>
    </source>
</evidence>
<dbReference type="GO" id="GO:0043190">
    <property type="term" value="C:ATP-binding cassette (ABC) transporter complex"/>
    <property type="evidence" value="ECO:0007669"/>
    <property type="project" value="InterPro"/>
</dbReference>
<dbReference type="AlphaFoldDB" id="A0A0D6MJM5"/>
<dbReference type="PANTHER" id="PTHR33529">
    <property type="entry name" value="SLR0882 PROTEIN-RELATED"/>
    <property type="match status" value="1"/>
</dbReference>
<dbReference type="InterPro" id="IPR005495">
    <property type="entry name" value="LptG/LptF_permease"/>
</dbReference>
<keyword evidence="5 6" id="KW-0472">Membrane</keyword>
<proteinExistence type="predicted"/>
<keyword evidence="8" id="KW-1185">Reference proteome</keyword>
<evidence type="ECO:0000256" key="6">
    <source>
        <dbReference type="SAM" id="Phobius"/>
    </source>
</evidence>
<accession>A0A0D6MJM5</accession>